<comment type="function">
    <text evidence="2">Catalyzes the ATP-dependent phosphorylation of thiamine-monophosphate (TMP) to form thiamine-pyrophosphate (TPP), the active form of vitamin B1.</text>
</comment>
<feature type="binding site" evidence="2">
    <location>
        <position position="55"/>
    </location>
    <ligand>
        <name>substrate</name>
    </ligand>
</feature>
<feature type="binding site" evidence="2">
    <location>
        <position position="77"/>
    </location>
    <ligand>
        <name>Mg(2+)</name>
        <dbReference type="ChEBI" id="CHEBI:18420"/>
        <label>3</label>
    </ligand>
</feature>
<dbReference type="AlphaFoldDB" id="A0A150WKF7"/>
<feature type="binding site" evidence="2">
    <location>
        <position position="77"/>
    </location>
    <ligand>
        <name>Mg(2+)</name>
        <dbReference type="ChEBI" id="CHEBI:18420"/>
        <label>2</label>
    </ligand>
</feature>
<feature type="binding site" evidence="2">
    <location>
        <position position="265"/>
    </location>
    <ligand>
        <name>substrate</name>
    </ligand>
</feature>
<accession>A0A150WKF7</accession>
<feature type="binding site" evidence="2">
    <location>
        <position position="216"/>
    </location>
    <ligand>
        <name>Mg(2+)</name>
        <dbReference type="ChEBI" id="CHEBI:18420"/>
        <label>5</label>
    </ligand>
</feature>
<dbReference type="NCBIfam" id="TIGR01379">
    <property type="entry name" value="thiL"/>
    <property type="match status" value="1"/>
</dbReference>
<dbReference type="PANTHER" id="PTHR30270:SF0">
    <property type="entry name" value="THIAMINE-MONOPHOSPHATE KINASE"/>
    <property type="match status" value="1"/>
</dbReference>
<reference evidence="5 6" key="1">
    <citation type="submission" date="2016-03" db="EMBL/GenBank/DDBJ databases">
        <authorList>
            <person name="Ploux O."/>
        </authorList>
    </citation>
    <scope>NUCLEOTIDE SEQUENCE [LARGE SCALE GENOMIC DNA]</scope>
    <source>
        <strain evidence="5 6">BER2</strain>
    </source>
</reference>
<feature type="domain" description="PurM-like N-terminal" evidence="3">
    <location>
        <begin position="30"/>
        <end position="141"/>
    </location>
</feature>
<gene>
    <name evidence="2" type="primary">thiL</name>
    <name evidence="5" type="ORF">AZI85_03315</name>
</gene>
<dbReference type="GO" id="GO:0009228">
    <property type="term" value="P:thiamine biosynthetic process"/>
    <property type="evidence" value="ECO:0007669"/>
    <property type="project" value="UniProtKB-KW"/>
</dbReference>
<comment type="caution">
    <text evidence="5">The sequence shown here is derived from an EMBL/GenBank/DDBJ whole genome shotgun (WGS) entry which is preliminary data.</text>
</comment>
<feature type="binding site" evidence="2">
    <location>
        <position position="149"/>
    </location>
    <ligand>
        <name>ATP</name>
        <dbReference type="ChEBI" id="CHEBI:30616"/>
    </ligand>
</feature>
<evidence type="ECO:0000259" key="4">
    <source>
        <dbReference type="Pfam" id="PF02769"/>
    </source>
</evidence>
<dbReference type="HAMAP" id="MF_02128">
    <property type="entry name" value="TMP_kinase"/>
    <property type="match status" value="1"/>
</dbReference>
<dbReference type="PIRSF" id="PIRSF005303">
    <property type="entry name" value="Thiam_monoph_kin"/>
    <property type="match status" value="1"/>
</dbReference>
<dbReference type="UniPathway" id="UPA00060">
    <property type="reaction ID" value="UER00142"/>
</dbReference>
<feature type="binding site" evidence="2">
    <location>
        <position position="125"/>
    </location>
    <ligand>
        <name>Mg(2+)</name>
        <dbReference type="ChEBI" id="CHEBI:18420"/>
        <label>1</label>
    </ligand>
</feature>
<evidence type="ECO:0000256" key="2">
    <source>
        <dbReference type="HAMAP-Rule" id="MF_02128"/>
    </source>
</evidence>
<evidence type="ECO:0000313" key="6">
    <source>
        <dbReference type="Proteomes" id="UP000075391"/>
    </source>
</evidence>
<dbReference type="GO" id="GO:0000287">
    <property type="term" value="F:magnesium ion binding"/>
    <property type="evidence" value="ECO:0007669"/>
    <property type="project" value="UniProtKB-UniRule"/>
</dbReference>
<feature type="binding site" evidence="2">
    <location>
        <position position="313"/>
    </location>
    <ligand>
        <name>substrate</name>
    </ligand>
</feature>
<feature type="binding site" evidence="2">
    <location>
        <position position="107"/>
    </location>
    <ligand>
        <name>ATP</name>
        <dbReference type="ChEBI" id="CHEBI:30616"/>
    </ligand>
</feature>
<dbReference type="PANTHER" id="PTHR30270">
    <property type="entry name" value="THIAMINE-MONOPHOSPHATE KINASE"/>
    <property type="match status" value="1"/>
</dbReference>
<dbReference type="InterPro" id="IPR016188">
    <property type="entry name" value="PurM-like_N"/>
</dbReference>
<dbReference type="Proteomes" id="UP000075391">
    <property type="component" value="Unassembled WGS sequence"/>
</dbReference>
<keyword evidence="2" id="KW-0479">Metal-binding</keyword>
<keyword evidence="2" id="KW-0808">Transferase</keyword>
<organism evidence="5 6">
    <name type="scientific">Bdellovibrio bacteriovorus</name>
    <dbReference type="NCBI Taxonomy" id="959"/>
    <lineage>
        <taxon>Bacteria</taxon>
        <taxon>Pseudomonadati</taxon>
        <taxon>Bdellovibrionota</taxon>
        <taxon>Bdellovibrionia</taxon>
        <taxon>Bdellovibrionales</taxon>
        <taxon>Pseudobdellovibrionaceae</taxon>
        <taxon>Bdellovibrio</taxon>
    </lineage>
</organism>
<evidence type="ECO:0000313" key="5">
    <source>
        <dbReference type="EMBL" id="KYG64461.1"/>
    </source>
</evidence>
<comment type="miscellaneous">
    <text evidence="2">Reaction mechanism of ThiL seems to utilize a direct, inline transfer of the gamma-phosphate of ATP to TMP rather than a phosphorylated enzyme intermediate.</text>
</comment>
<dbReference type="OrthoDB" id="5289625at2"/>
<dbReference type="EC" id="2.7.4.16" evidence="2"/>
<dbReference type="EMBL" id="LUKF01000012">
    <property type="protein sequence ID" value="KYG64461.1"/>
    <property type="molecule type" value="Genomic_DNA"/>
</dbReference>
<dbReference type="Gene3D" id="3.30.1330.10">
    <property type="entry name" value="PurM-like, N-terminal domain"/>
    <property type="match status" value="1"/>
</dbReference>
<evidence type="ECO:0000259" key="3">
    <source>
        <dbReference type="Pfam" id="PF00586"/>
    </source>
</evidence>
<protein>
    <recommendedName>
        <fullName evidence="2">Thiamine-monophosphate kinase</fullName>
        <shortName evidence="2">TMP kinase</shortName>
        <shortName evidence="2">Thiamine-phosphate kinase</shortName>
        <ecNumber evidence="2">2.7.4.16</ecNumber>
    </recommendedName>
</protein>
<feature type="binding site" evidence="2">
    <location>
        <position position="213"/>
    </location>
    <ligand>
        <name>Mg(2+)</name>
        <dbReference type="ChEBI" id="CHEBI:18420"/>
        <label>3</label>
    </ligand>
</feature>
<feature type="binding site" evidence="2">
    <location>
        <position position="32"/>
    </location>
    <ligand>
        <name>Mg(2+)</name>
        <dbReference type="ChEBI" id="CHEBI:18420"/>
        <label>3</label>
    </ligand>
</feature>
<dbReference type="InterPro" id="IPR036676">
    <property type="entry name" value="PurM-like_C_sf"/>
</dbReference>
<feature type="domain" description="PurM-like C-terminal" evidence="4">
    <location>
        <begin position="154"/>
        <end position="306"/>
    </location>
</feature>
<feature type="binding site" evidence="2">
    <location>
        <position position="215"/>
    </location>
    <ligand>
        <name>ATP</name>
        <dbReference type="ChEBI" id="CHEBI:30616"/>
    </ligand>
</feature>
<dbReference type="Pfam" id="PF02769">
    <property type="entry name" value="AIRS_C"/>
    <property type="match status" value="1"/>
</dbReference>
<dbReference type="GO" id="GO:0009030">
    <property type="term" value="F:thiamine-phosphate kinase activity"/>
    <property type="evidence" value="ECO:0007669"/>
    <property type="project" value="UniProtKB-UniRule"/>
</dbReference>
<dbReference type="Gene3D" id="3.90.650.10">
    <property type="entry name" value="PurM-like C-terminal domain"/>
    <property type="match status" value="1"/>
</dbReference>
<keyword evidence="2" id="KW-0547">Nucleotide-binding</keyword>
<keyword evidence="2" id="KW-0460">Magnesium</keyword>
<dbReference type="Pfam" id="PF00586">
    <property type="entry name" value="AIRS"/>
    <property type="match status" value="1"/>
</dbReference>
<feature type="binding site" evidence="2">
    <location>
        <begin position="124"/>
        <end position="125"/>
    </location>
    <ligand>
        <name>ATP</name>
        <dbReference type="ChEBI" id="CHEBI:30616"/>
    </ligand>
</feature>
<feature type="binding site" evidence="2">
    <location>
        <position position="77"/>
    </location>
    <ligand>
        <name>Mg(2+)</name>
        <dbReference type="ChEBI" id="CHEBI:18420"/>
        <label>4</label>
    </ligand>
</feature>
<keyword evidence="2 5" id="KW-0418">Kinase</keyword>
<dbReference type="InterPro" id="IPR006283">
    <property type="entry name" value="ThiL-like"/>
</dbReference>
<comment type="pathway">
    <text evidence="2">Cofactor biosynthesis; thiamine diphosphate biosynthesis; thiamine diphosphate from thiamine phosphate: step 1/1.</text>
</comment>
<comment type="caution">
    <text evidence="2">Lacks conserved residue(s) required for the propagation of feature annotation.</text>
</comment>
<dbReference type="InterPro" id="IPR036921">
    <property type="entry name" value="PurM-like_N_sf"/>
</dbReference>
<proteinExistence type="inferred from homology"/>
<name>A0A150WKF7_BDEBC</name>
<feature type="binding site" evidence="2">
    <location>
        <position position="48"/>
    </location>
    <ligand>
        <name>Mg(2+)</name>
        <dbReference type="ChEBI" id="CHEBI:18420"/>
        <label>2</label>
    </ligand>
</feature>
<keyword evidence="2" id="KW-0067">ATP-binding</keyword>
<comment type="similarity">
    <text evidence="2">Belongs to the thiamine-monophosphate kinase family.</text>
</comment>
<dbReference type="GO" id="GO:0009229">
    <property type="term" value="P:thiamine diphosphate biosynthetic process"/>
    <property type="evidence" value="ECO:0007669"/>
    <property type="project" value="UniProtKB-UniRule"/>
</dbReference>
<sequence>MRNTPKEWSLIDKIRQRVQRPNDHTVVPLGDDAFVFKNFPGYSVICQDMMVENVHFRLDYCTAEDLGHKALAVNLSDIAAMGARPHFAQVSLALPKKITESWLDAFYKSMSEMADKCGCEIVGGDLTFSDDKLVIDVSVHGSCEKPLTRKGACVGDLLLSSGPLGLSHTGLLALQKNLEGYATAKTKHLRPEPRLDLVQDLIARRFEVHAVMDCSDGLVNDALRLPPENAGITFFKESLPLHEETLELARKLNIPASDFVLWGGEDYELLIAIPADCYGHFSKWHMVGQFTSEKGVFLSDKNSKEEIPEFKGWKHF</sequence>
<feature type="binding site" evidence="2">
    <location>
        <position position="48"/>
    </location>
    <ligand>
        <name>Mg(2+)</name>
        <dbReference type="ChEBI" id="CHEBI:18420"/>
        <label>1</label>
    </ligand>
</feature>
<keyword evidence="1 2" id="KW-0784">Thiamine biosynthesis</keyword>
<dbReference type="SUPFAM" id="SSF55326">
    <property type="entry name" value="PurM N-terminal domain-like"/>
    <property type="match status" value="1"/>
</dbReference>
<dbReference type="SUPFAM" id="SSF56042">
    <property type="entry name" value="PurM C-terminal domain-like"/>
    <property type="match status" value="1"/>
</dbReference>
<dbReference type="InterPro" id="IPR010918">
    <property type="entry name" value="PurM-like_C_dom"/>
</dbReference>
<dbReference type="CDD" id="cd02194">
    <property type="entry name" value="ThiL"/>
    <property type="match status" value="1"/>
</dbReference>
<feature type="binding site" evidence="2">
    <location>
        <position position="32"/>
    </location>
    <ligand>
        <name>Mg(2+)</name>
        <dbReference type="ChEBI" id="CHEBI:18420"/>
        <label>4</label>
    </ligand>
</feature>
<dbReference type="GO" id="GO:0005524">
    <property type="term" value="F:ATP binding"/>
    <property type="evidence" value="ECO:0007669"/>
    <property type="project" value="UniProtKB-UniRule"/>
</dbReference>
<evidence type="ECO:0000256" key="1">
    <source>
        <dbReference type="ARBA" id="ARBA00022977"/>
    </source>
</evidence>
<dbReference type="RefSeq" id="WP_063243591.1">
    <property type="nucleotide sequence ID" value="NZ_LUKF01000012.1"/>
</dbReference>
<comment type="catalytic activity">
    <reaction evidence="2">
        <text>thiamine phosphate + ATP = thiamine diphosphate + ADP</text>
        <dbReference type="Rhea" id="RHEA:15913"/>
        <dbReference type="ChEBI" id="CHEBI:30616"/>
        <dbReference type="ChEBI" id="CHEBI:37575"/>
        <dbReference type="ChEBI" id="CHEBI:58937"/>
        <dbReference type="ChEBI" id="CHEBI:456216"/>
        <dbReference type="EC" id="2.7.4.16"/>
    </reaction>
</comment>